<proteinExistence type="predicted"/>
<accession>A0A6J5GT14</accession>
<keyword evidence="2" id="KW-1185">Reference proteome</keyword>
<dbReference type="RefSeq" id="WP_246282543.1">
    <property type="nucleotide sequence ID" value="NZ_CADIKL010000049.1"/>
</dbReference>
<protein>
    <recommendedName>
        <fullName evidence="3">Fis family transcriptional regulator</fullName>
    </recommendedName>
</protein>
<sequence length="161" mass="17812">MSSSNKPRSLRQPTSRALSKALLLPMSRNEAANLALRTRIVLERLRNGEAGRALVNHMCQIVLITGYITRAGFGRLDIHDIDRVEHNLDKVLAGADRTGEWNLPDSLIGELTTVVNEYDRQLATTRVEIVARASEHLERLLLLAASQRPAAADGVRDRAQA</sequence>
<dbReference type="AlphaFoldDB" id="A0A6J5GT14"/>
<evidence type="ECO:0008006" key="3">
    <source>
        <dbReference type="Google" id="ProtNLM"/>
    </source>
</evidence>
<organism evidence="1 2">
    <name type="scientific">Paraburkholderia caffeinitolerans</name>
    <dbReference type="NCBI Taxonomy" id="1723730"/>
    <lineage>
        <taxon>Bacteria</taxon>
        <taxon>Pseudomonadati</taxon>
        <taxon>Pseudomonadota</taxon>
        <taxon>Betaproteobacteria</taxon>
        <taxon>Burkholderiales</taxon>
        <taxon>Burkholderiaceae</taxon>
        <taxon>Paraburkholderia</taxon>
    </lineage>
</organism>
<evidence type="ECO:0000313" key="1">
    <source>
        <dbReference type="EMBL" id="CAB3806413.1"/>
    </source>
</evidence>
<name>A0A6J5GT14_9BURK</name>
<reference evidence="1 2" key="1">
    <citation type="submission" date="2020-04" db="EMBL/GenBank/DDBJ databases">
        <authorList>
            <person name="De Canck E."/>
        </authorList>
    </citation>
    <scope>NUCLEOTIDE SEQUENCE [LARGE SCALE GENOMIC DNA]</scope>
    <source>
        <strain evidence="1 2">LMG 28688</strain>
    </source>
</reference>
<evidence type="ECO:0000313" key="2">
    <source>
        <dbReference type="Proteomes" id="UP000494119"/>
    </source>
</evidence>
<dbReference type="EMBL" id="CADIKL010000049">
    <property type="protein sequence ID" value="CAB3806413.1"/>
    <property type="molecule type" value="Genomic_DNA"/>
</dbReference>
<gene>
    <name evidence="1" type="ORF">LMG28688_06355</name>
</gene>
<dbReference type="Proteomes" id="UP000494119">
    <property type="component" value="Unassembled WGS sequence"/>
</dbReference>